<keyword evidence="2 3" id="KW-0808">Transferase</keyword>
<dbReference type="InterPro" id="IPR053710">
    <property type="entry name" value="Arylamine_NAT_domain_sf"/>
</dbReference>
<reference evidence="3 4" key="1">
    <citation type="submission" date="2016-04" db="EMBL/GenBank/DDBJ databases">
        <title>A degradative enzymes factory behind the ericoid mycorrhizal symbiosis.</title>
        <authorList>
            <consortium name="DOE Joint Genome Institute"/>
            <person name="Martino E."/>
            <person name="Morin E."/>
            <person name="Grelet G."/>
            <person name="Kuo A."/>
            <person name="Kohler A."/>
            <person name="Daghino S."/>
            <person name="Barry K."/>
            <person name="Choi C."/>
            <person name="Cichocki N."/>
            <person name="Clum A."/>
            <person name="Copeland A."/>
            <person name="Hainaut M."/>
            <person name="Haridas S."/>
            <person name="Labutti K."/>
            <person name="Lindquist E."/>
            <person name="Lipzen A."/>
            <person name="Khouja H.-R."/>
            <person name="Murat C."/>
            <person name="Ohm R."/>
            <person name="Olson A."/>
            <person name="Spatafora J."/>
            <person name="Veneault-Fourrey C."/>
            <person name="Henrissat B."/>
            <person name="Grigoriev I."/>
            <person name="Martin F."/>
            <person name="Perotto S."/>
        </authorList>
    </citation>
    <scope>NUCLEOTIDE SEQUENCE [LARGE SCALE GENOMIC DNA]</scope>
    <source>
        <strain evidence="3 4">E</strain>
    </source>
</reference>
<dbReference type="AlphaFoldDB" id="A0A2J6SMI2"/>
<dbReference type="InterPro" id="IPR038765">
    <property type="entry name" value="Papain-like_cys_pep_sf"/>
</dbReference>
<dbReference type="PANTHER" id="PTHR11786:SF0">
    <property type="entry name" value="ARYLAMINE N-ACETYLTRANSFERASE 4-RELATED"/>
    <property type="match status" value="1"/>
</dbReference>
<dbReference type="GeneID" id="36589904"/>
<proteinExistence type="inferred from homology"/>
<comment type="similarity">
    <text evidence="1 2">Belongs to the arylamine N-acetyltransferase family.</text>
</comment>
<accession>A0A2J6SMI2</accession>
<keyword evidence="4" id="KW-1185">Reference proteome</keyword>
<evidence type="ECO:0000313" key="4">
    <source>
        <dbReference type="Proteomes" id="UP000235371"/>
    </source>
</evidence>
<dbReference type="Gene3D" id="3.30.2140.20">
    <property type="match status" value="1"/>
</dbReference>
<sequence>MSTTGRSEALYTREQVNDYLSYISFPVTKYNITPESTQTEDCLAYLSALQKYQLSKVPFENLELHYSKERHISLDAPDLFEKIVASKNGRGGYCMENNAFFGAILKTLGFEVIPTGARVLLSGGSGGWSHSVNLVYIAGQTYLIDVGFGGNGPTRPLPLVDGHISKWGATETELRLIYREPTNSVVQGMWIFESRISNQHDWTPNYCFGLTEFLPQDFEVMNYATSTRRTSWFTFDIICLKMILDEEKDDIIGALFLSGSTLKRRRFGTTETITECANEDQRASVLKEHFGISLSRRERSGIKGMVTELKGGSKSGL</sequence>
<evidence type="ECO:0000313" key="3">
    <source>
        <dbReference type="EMBL" id="PMD51974.1"/>
    </source>
</evidence>
<dbReference type="PANTHER" id="PTHR11786">
    <property type="entry name" value="N-HYDROXYARYLAMINE O-ACETYLTRANSFERASE"/>
    <property type="match status" value="1"/>
</dbReference>
<dbReference type="Proteomes" id="UP000235371">
    <property type="component" value="Unassembled WGS sequence"/>
</dbReference>
<organism evidence="3 4">
    <name type="scientific">Hyaloscypha bicolor E</name>
    <dbReference type="NCBI Taxonomy" id="1095630"/>
    <lineage>
        <taxon>Eukaryota</taxon>
        <taxon>Fungi</taxon>
        <taxon>Dikarya</taxon>
        <taxon>Ascomycota</taxon>
        <taxon>Pezizomycotina</taxon>
        <taxon>Leotiomycetes</taxon>
        <taxon>Helotiales</taxon>
        <taxon>Hyaloscyphaceae</taxon>
        <taxon>Hyaloscypha</taxon>
        <taxon>Hyaloscypha bicolor</taxon>
    </lineage>
</organism>
<dbReference type="RefSeq" id="XP_024728878.1">
    <property type="nucleotide sequence ID" value="XM_024881827.1"/>
</dbReference>
<dbReference type="InParanoid" id="A0A2J6SMI2"/>
<evidence type="ECO:0000256" key="1">
    <source>
        <dbReference type="ARBA" id="ARBA00006547"/>
    </source>
</evidence>
<gene>
    <name evidence="3" type="ORF">K444DRAFT_621097</name>
</gene>
<dbReference type="PRINTS" id="PR01543">
    <property type="entry name" value="ANATRNSFRASE"/>
</dbReference>
<dbReference type="InterPro" id="IPR001447">
    <property type="entry name" value="Arylamine_N-AcTrfase"/>
</dbReference>
<dbReference type="GO" id="GO:0016407">
    <property type="term" value="F:acetyltransferase activity"/>
    <property type="evidence" value="ECO:0007669"/>
    <property type="project" value="InterPro"/>
</dbReference>
<dbReference type="OrthoDB" id="10260017at2759"/>
<evidence type="ECO:0000256" key="2">
    <source>
        <dbReference type="RuleBase" id="RU003452"/>
    </source>
</evidence>
<dbReference type="EMBL" id="KZ613912">
    <property type="protein sequence ID" value="PMD51974.1"/>
    <property type="molecule type" value="Genomic_DNA"/>
</dbReference>
<name>A0A2J6SMI2_9HELO</name>
<keyword evidence="2" id="KW-0012">Acyltransferase</keyword>
<protein>
    <submittedName>
        <fullName evidence="3">Arylamine N-acetyltransferase 1</fullName>
    </submittedName>
</protein>
<dbReference type="Pfam" id="PF00797">
    <property type="entry name" value="Acetyltransf_2"/>
    <property type="match status" value="1"/>
</dbReference>
<dbReference type="SUPFAM" id="SSF54001">
    <property type="entry name" value="Cysteine proteinases"/>
    <property type="match status" value="1"/>
</dbReference>